<reference evidence="3" key="1">
    <citation type="journal article" date="2019" name="Int. J. Syst. Evol. Microbiol.">
        <title>The Global Catalogue of Microorganisms (GCM) 10K type strain sequencing project: providing services to taxonomists for standard genome sequencing and annotation.</title>
        <authorList>
            <consortium name="The Broad Institute Genomics Platform"/>
            <consortium name="The Broad Institute Genome Sequencing Center for Infectious Disease"/>
            <person name="Wu L."/>
            <person name="Ma J."/>
        </authorList>
    </citation>
    <scope>NUCLEOTIDE SEQUENCE [LARGE SCALE GENOMIC DNA]</scope>
    <source>
        <strain evidence="3">JCM 31037</strain>
    </source>
</reference>
<accession>A0ABW3Y891</accession>
<sequence length="90" mass="10307">MSELPFDPENPPDEPPAGVPRPMAWRLAVRLFRDHVPVVSDPGGLDICRTCGETWPCYGRRLAERGLRAAYQDIPRPTGWDSRREYDELE</sequence>
<name>A0ABW3Y891_9ACTN</name>
<keyword evidence="3" id="KW-1185">Reference proteome</keyword>
<gene>
    <name evidence="2" type="ORF">ACFQ4H_05010</name>
</gene>
<comment type="caution">
    <text evidence="2">The sequence shown here is derived from an EMBL/GenBank/DDBJ whole genome shotgun (WGS) entry which is preliminary data.</text>
</comment>
<dbReference type="EMBL" id="JBHTMP010000005">
    <property type="protein sequence ID" value="MFD1320449.1"/>
    <property type="molecule type" value="Genomic_DNA"/>
</dbReference>
<dbReference type="RefSeq" id="WP_377567448.1">
    <property type="nucleotide sequence ID" value="NZ_JBHTMP010000005.1"/>
</dbReference>
<evidence type="ECO:0000313" key="2">
    <source>
        <dbReference type="EMBL" id="MFD1320449.1"/>
    </source>
</evidence>
<evidence type="ECO:0000256" key="1">
    <source>
        <dbReference type="SAM" id="MobiDB-lite"/>
    </source>
</evidence>
<feature type="region of interest" description="Disordered" evidence="1">
    <location>
        <begin position="1"/>
        <end position="20"/>
    </location>
</feature>
<protein>
    <submittedName>
        <fullName evidence="2">Uncharacterized protein</fullName>
    </submittedName>
</protein>
<evidence type="ECO:0000313" key="3">
    <source>
        <dbReference type="Proteomes" id="UP001597260"/>
    </source>
</evidence>
<proteinExistence type="predicted"/>
<organism evidence="2 3">
    <name type="scientific">Micromonospora sonneratiae</name>
    <dbReference type="NCBI Taxonomy" id="1184706"/>
    <lineage>
        <taxon>Bacteria</taxon>
        <taxon>Bacillati</taxon>
        <taxon>Actinomycetota</taxon>
        <taxon>Actinomycetes</taxon>
        <taxon>Micromonosporales</taxon>
        <taxon>Micromonosporaceae</taxon>
        <taxon>Micromonospora</taxon>
    </lineage>
</organism>
<dbReference type="Proteomes" id="UP001597260">
    <property type="component" value="Unassembled WGS sequence"/>
</dbReference>